<comment type="similarity">
    <text evidence="2">Belongs to the acyl-CoA dehydrogenase family.</text>
</comment>
<dbReference type="InterPro" id="IPR009100">
    <property type="entry name" value="AcylCoA_DH/oxidase_NM_dom_sf"/>
</dbReference>
<keyword evidence="5" id="KW-0560">Oxidoreductase</keyword>
<name>A0A1J4N7B7_9ACTN</name>
<dbReference type="Proteomes" id="UP000033772">
    <property type="component" value="Unassembled WGS sequence"/>
</dbReference>
<comment type="cofactor">
    <cofactor evidence="1">
        <name>FAD</name>
        <dbReference type="ChEBI" id="CHEBI:57692"/>
    </cofactor>
</comment>
<dbReference type="GO" id="GO:0003995">
    <property type="term" value="F:acyl-CoA dehydrogenase activity"/>
    <property type="evidence" value="ECO:0007669"/>
    <property type="project" value="TreeGrafter"/>
</dbReference>
<evidence type="ECO:0000256" key="2">
    <source>
        <dbReference type="ARBA" id="ARBA00009347"/>
    </source>
</evidence>
<dbReference type="InterPro" id="IPR013786">
    <property type="entry name" value="AcylCoA_DH/ox_N"/>
</dbReference>
<feature type="domain" description="Acyl-CoA dehydrogenase/oxidase C-terminal" evidence="6">
    <location>
        <begin position="225"/>
        <end position="343"/>
    </location>
</feature>
<evidence type="ECO:0000313" key="8">
    <source>
        <dbReference type="EMBL" id="OIJ27405.1"/>
    </source>
</evidence>
<proteinExistence type="inferred from homology"/>
<keyword evidence="4" id="KW-0274">FAD</keyword>
<evidence type="ECO:0000256" key="5">
    <source>
        <dbReference type="ARBA" id="ARBA00023002"/>
    </source>
</evidence>
<evidence type="ECO:0000259" key="7">
    <source>
        <dbReference type="Pfam" id="PF02771"/>
    </source>
</evidence>
<keyword evidence="9" id="KW-1185">Reference proteome</keyword>
<sequence>MRFALTEEQSDLVATVHTLIAKRAASMDLRAAIATPEGYDTTLWQTLTEQIGVTALAVPEAYGGVGCTYLEAHLVLEELGATLTPSPLIGTVLASEIVQGVSVGLPTSNGRKLPGLPEPAAQLLTDIAEGTRLVTAATAGLSGARVSASGDRLTGSIPAVLDAPTADTILLVVADQLFALDPTAPGCTVSATPALDPTLQLGEIRLADAQATRLGSIDPTYVTTVGATMMTALQAGAAREALERTVAYLKERHQFGRPLGSFQALKHRCADLLVQVETARTMSWAAAWELTQPAPDRRLIQAAKTWCSDAFSQVAAEMIQLHGGVAITWEHDAHLYFKRAHATAQLWKDVHAR</sequence>
<dbReference type="InterPro" id="IPR037069">
    <property type="entry name" value="AcylCoA_DH/ox_N_sf"/>
</dbReference>
<dbReference type="EMBL" id="JZDQ02000009">
    <property type="protein sequence ID" value="OIJ27405.1"/>
    <property type="molecule type" value="Genomic_DNA"/>
</dbReference>
<dbReference type="InterPro" id="IPR036250">
    <property type="entry name" value="AcylCo_DH-like_C"/>
</dbReference>
<dbReference type="STRING" id="1844.UG56_008205"/>
<gene>
    <name evidence="8" type="ORF">UG56_008205</name>
</gene>
<evidence type="ECO:0000313" key="9">
    <source>
        <dbReference type="Proteomes" id="UP000033772"/>
    </source>
</evidence>
<organism evidence="8 9">
    <name type="scientific">Nocardioides luteus</name>
    <dbReference type="NCBI Taxonomy" id="1844"/>
    <lineage>
        <taxon>Bacteria</taxon>
        <taxon>Bacillati</taxon>
        <taxon>Actinomycetota</taxon>
        <taxon>Actinomycetes</taxon>
        <taxon>Propionibacteriales</taxon>
        <taxon>Nocardioidaceae</taxon>
        <taxon>Nocardioides</taxon>
    </lineage>
</organism>
<dbReference type="Gene3D" id="1.20.140.10">
    <property type="entry name" value="Butyryl-CoA Dehydrogenase, subunit A, domain 3"/>
    <property type="match status" value="1"/>
</dbReference>
<dbReference type="InterPro" id="IPR009075">
    <property type="entry name" value="AcylCo_DH/oxidase_C"/>
</dbReference>
<dbReference type="Pfam" id="PF00441">
    <property type="entry name" value="Acyl-CoA_dh_1"/>
    <property type="match status" value="1"/>
</dbReference>
<feature type="domain" description="Acyl-CoA dehydrogenase/oxidase N-terminal" evidence="7">
    <location>
        <begin position="6"/>
        <end position="88"/>
    </location>
</feature>
<comment type="caution">
    <text evidence="8">The sequence shown here is derived from an EMBL/GenBank/DDBJ whole genome shotgun (WGS) entry which is preliminary data.</text>
</comment>
<evidence type="ECO:0008006" key="10">
    <source>
        <dbReference type="Google" id="ProtNLM"/>
    </source>
</evidence>
<evidence type="ECO:0000256" key="1">
    <source>
        <dbReference type="ARBA" id="ARBA00001974"/>
    </source>
</evidence>
<accession>A0A1J4N7B7</accession>
<dbReference type="OrthoDB" id="7328575at2"/>
<evidence type="ECO:0000256" key="3">
    <source>
        <dbReference type="ARBA" id="ARBA00022630"/>
    </source>
</evidence>
<dbReference type="GO" id="GO:0050660">
    <property type="term" value="F:flavin adenine dinucleotide binding"/>
    <property type="evidence" value="ECO:0007669"/>
    <property type="project" value="InterPro"/>
</dbReference>
<dbReference type="Gene3D" id="1.10.540.10">
    <property type="entry name" value="Acyl-CoA dehydrogenase/oxidase, N-terminal domain"/>
    <property type="match status" value="1"/>
</dbReference>
<dbReference type="SUPFAM" id="SSF47203">
    <property type="entry name" value="Acyl-CoA dehydrogenase C-terminal domain-like"/>
    <property type="match status" value="1"/>
</dbReference>
<dbReference type="RefSeq" id="WP_045549177.1">
    <property type="nucleotide sequence ID" value="NZ_JZDQ02000009.1"/>
</dbReference>
<keyword evidence="3" id="KW-0285">Flavoprotein</keyword>
<dbReference type="AlphaFoldDB" id="A0A1J4N7B7"/>
<protein>
    <recommendedName>
        <fullName evidence="10">Acyl-CoA dehydrogenase</fullName>
    </recommendedName>
</protein>
<evidence type="ECO:0000256" key="4">
    <source>
        <dbReference type="ARBA" id="ARBA00022827"/>
    </source>
</evidence>
<dbReference type="PANTHER" id="PTHR43884">
    <property type="entry name" value="ACYL-COA DEHYDROGENASE"/>
    <property type="match status" value="1"/>
</dbReference>
<evidence type="ECO:0000259" key="6">
    <source>
        <dbReference type="Pfam" id="PF00441"/>
    </source>
</evidence>
<dbReference type="Pfam" id="PF02771">
    <property type="entry name" value="Acyl-CoA_dh_N"/>
    <property type="match status" value="1"/>
</dbReference>
<dbReference type="PANTHER" id="PTHR43884:SF20">
    <property type="entry name" value="ACYL-COA DEHYDROGENASE FADE28"/>
    <property type="match status" value="1"/>
</dbReference>
<reference evidence="8" key="1">
    <citation type="submission" date="2016-10" db="EMBL/GenBank/DDBJ databases">
        <title>Draft Genome Sequence of Nocardioides luteus Strain BAFB, an Alkane-Degrading Bacterium Isolated from JP-7 Polluted Soil.</title>
        <authorList>
            <person name="Brown L."/>
            <person name="Ruiz O.N."/>
            <person name="Gunasekera T."/>
        </authorList>
    </citation>
    <scope>NUCLEOTIDE SEQUENCE [LARGE SCALE GENOMIC DNA]</scope>
    <source>
        <strain evidence="8">BAFB</strain>
    </source>
</reference>
<dbReference type="SUPFAM" id="SSF56645">
    <property type="entry name" value="Acyl-CoA dehydrogenase NM domain-like"/>
    <property type="match status" value="1"/>
</dbReference>